<dbReference type="HOGENOM" id="CLU_1587590_0_0_1"/>
<evidence type="ECO:0000313" key="2">
    <source>
        <dbReference type="Proteomes" id="UP000054485"/>
    </source>
</evidence>
<dbReference type="Proteomes" id="UP000054485">
    <property type="component" value="Unassembled WGS sequence"/>
</dbReference>
<name>A0A0D0AN33_9AGAM</name>
<keyword evidence="2" id="KW-1185">Reference proteome</keyword>
<evidence type="ECO:0000313" key="1">
    <source>
        <dbReference type="EMBL" id="KIK43256.1"/>
    </source>
</evidence>
<dbReference type="AlphaFoldDB" id="A0A0D0AN33"/>
<organism evidence="1 2">
    <name type="scientific">Suillus luteus UH-Slu-Lm8-n1</name>
    <dbReference type="NCBI Taxonomy" id="930992"/>
    <lineage>
        <taxon>Eukaryota</taxon>
        <taxon>Fungi</taxon>
        <taxon>Dikarya</taxon>
        <taxon>Basidiomycota</taxon>
        <taxon>Agaricomycotina</taxon>
        <taxon>Agaricomycetes</taxon>
        <taxon>Agaricomycetidae</taxon>
        <taxon>Boletales</taxon>
        <taxon>Suillineae</taxon>
        <taxon>Suillaceae</taxon>
        <taxon>Suillus</taxon>
    </lineage>
</organism>
<dbReference type="InParanoid" id="A0A0D0AN33"/>
<reference evidence="1 2" key="1">
    <citation type="submission" date="2014-04" db="EMBL/GenBank/DDBJ databases">
        <authorList>
            <consortium name="DOE Joint Genome Institute"/>
            <person name="Kuo A."/>
            <person name="Ruytinx J."/>
            <person name="Rineau F."/>
            <person name="Colpaert J."/>
            <person name="Kohler A."/>
            <person name="Nagy L.G."/>
            <person name="Floudas D."/>
            <person name="Copeland A."/>
            <person name="Barry K.W."/>
            <person name="Cichocki N."/>
            <person name="Veneault-Fourrey C."/>
            <person name="LaButti K."/>
            <person name="Lindquist E.A."/>
            <person name="Lipzen A."/>
            <person name="Lundell T."/>
            <person name="Morin E."/>
            <person name="Murat C."/>
            <person name="Sun H."/>
            <person name="Tunlid A."/>
            <person name="Henrissat B."/>
            <person name="Grigoriev I.V."/>
            <person name="Hibbett D.S."/>
            <person name="Martin F."/>
            <person name="Nordberg H.P."/>
            <person name="Cantor M.N."/>
            <person name="Hua S.X."/>
        </authorList>
    </citation>
    <scope>NUCLEOTIDE SEQUENCE [LARGE SCALE GENOMIC DNA]</scope>
    <source>
        <strain evidence="1 2">UH-Slu-Lm8-n1</strain>
    </source>
</reference>
<reference evidence="2" key="2">
    <citation type="submission" date="2015-01" db="EMBL/GenBank/DDBJ databases">
        <title>Evolutionary Origins and Diversification of the Mycorrhizal Mutualists.</title>
        <authorList>
            <consortium name="DOE Joint Genome Institute"/>
            <consortium name="Mycorrhizal Genomics Consortium"/>
            <person name="Kohler A."/>
            <person name="Kuo A."/>
            <person name="Nagy L.G."/>
            <person name="Floudas D."/>
            <person name="Copeland A."/>
            <person name="Barry K.W."/>
            <person name="Cichocki N."/>
            <person name="Veneault-Fourrey C."/>
            <person name="LaButti K."/>
            <person name="Lindquist E.A."/>
            <person name="Lipzen A."/>
            <person name="Lundell T."/>
            <person name="Morin E."/>
            <person name="Murat C."/>
            <person name="Riley R."/>
            <person name="Ohm R."/>
            <person name="Sun H."/>
            <person name="Tunlid A."/>
            <person name="Henrissat B."/>
            <person name="Grigoriev I.V."/>
            <person name="Hibbett D.S."/>
            <person name="Martin F."/>
        </authorList>
    </citation>
    <scope>NUCLEOTIDE SEQUENCE [LARGE SCALE GENOMIC DNA]</scope>
    <source>
        <strain evidence="2">UH-Slu-Lm8-n1</strain>
    </source>
</reference>
<gene>
    <name evidence="1" type="ORF">CY34DRAFT_721637</name>
</gene>
<proteinExistence type="predicted"/>
<dbReference type="EMBL" id="KN835217">
    <property type="protein sequence ID" value="KIK43256.1"/>
    <property type="molecule type" value="Genomic_DNA"/>
</dbReference>
<accession>A0A0D0AN33</accession>
<protein>
    <submittedName>
        <fullName evidence="1">Uncharacterized protein</fullName>
    </submittedName>
</protein>
<sequence length="168" mass="18961">MDSKGPHEQHLRSSDSCLCKTPSTNRPIVRLSLSYIRIRPQGTRQVRIGLQFGAMSRWTSLGHQSIDSRGRQPKRAPFQKQLSYLESRVDLLVWVSCLTSRLWTLASFQYAAPRGAYSDELYRHVLRITLHESTYSSPCAQANTTNTTSSSELSAGAQVNQVHLPSWI</sequence>